<name>A0A1M7REF0_9BURK</name>
<dbReference type="AlphaFoldDB" id="A0A1M7REF0"/>
<keyword evidence="2" id="KW-0812">Transmembrane</keyword>
<keyword evidence="2" id="KW-0472">Membrane</keyword>
<proteinExistence type="predicted"/>
<evidence type="ECO:0000256" key="1">
    <source>
        <dbReference type="SAM" id="MobiDB-lite"/>
    </source>
</evidence>
<evidence type="ECO:0000256" key="2">
    <source>
        <dbReference type="SAM" id="Phobius"/>
    </source>
</evidence>
<feature type="compositionally biased region" description="Basic residues" evidence="1">
    <location>
        <begin position="60"/>
        <end position="70"/>
    </location>
</feature>
<feature type="transmembrane region" description="Helical" evidence="2">
    <location>
        <begin position="15"/>
        <end position="34"/>
    </location>
</feature>
<evidence type="ECO:0000313" key="3">
    <source>
        <dbReference type="EMBL" id="SHN44596.1"/>
    </source>
</evidence>
<dbReference type="STRING" id="551987.SAMN05192549_12319"/>
<keyword evidence="2" id="KW-1133">Transmembrane helix</keyword>
<dbReference type="OrthoDB" id="9890212at2"/>
<accession>A0A1M7REF0</accession>
<evidence type="ECO:0000313" key="4">
    <source>
        <dbReference type="Proteomes" id="UP000184339"/>
    </source>
</evidence>
<feature type="region of interest" description="Disordered" evidence="1">
    <location>
        <begin position="45"/>
        <end position="70"/>
    </location>
</feature>
<keyword evidence="4" id="KW-1185">Reference proteome</keyword>
<organism evidence="3 4">
    <name type="scientific">Duganella sacchari</name>
    <dbReference type="NCBI Taxonomy" id="551987"/>
    <lineage>
        <taxon>Bacteria</taxon>
        <taxon>Pseudomonadati</taxon>
        <taxon>Pseudomonadota</taxon>
        <taxon>Betaproteobacteria</taxon>
        <taxon>Burkholderiales</taxon>
        <taxon>Oxalobacteraceae</taxon>
        <taxon>Telluria group</taxon>
        <taxon>Duganella</taxon>
    </lineage>
</organism>
<dbReference type="Proteomes" id="UP000184339">
    <property type="component" value="Unassembled WGS sequence"/>
</dbReference>
<dbReference type="EMBL" id="FRCX01000023">
    <property type="protein sequence ID" value="SHN44596.1"/>
    <property type="molecule type" value="Genomic_DNA"/>
</dbReference>
<gene>
    <name evidence="3" type="ORF">SAMN05192549_12319</name>
</gene>
<protein>
    <submittedName>
        <fullName evidence="3">Uncharacterized protein</fullName>
    </submittedName>
</protein>
<reference evidence="4" key="1">
    <citation type="submission" date="2016-11" db="EMBL/GenBank/DDBJ databases">
        <authorList>
            <person name="Varghese N."/>
            <person name="Submissions S."/>
        </authorList>
    </citation>
    <scope>NUCLEOTIDE SEQUENCE [LARGE SCALE GENOMIC DNA]</scope>
    <source>
        <strain evidence="4">Sac-22</strain>
    </source>
</reference>
<sequence length="70" mass="8250">MNSSESAAHAEMTTFLVYGSIVMILIMGGFIWWLNYSYKKRNKKHQKPHLELVSPSSKLHGQRRHKRHKK</sequence>